<protein>
    <submittedName>
        <fullName evidence="6">FAD-binding protein</fullName>
    </submittedName>
</protein>
<evidence type="ECO:0000256" key="2">
    <source>
        <dbReference type="ARBA" id="ARBA00022630"/>
    </source>
</evidence>
<accession>A0A0J6WW86</accession>
<dbReference type="InterPro" id="IPR016169">
    <property type="entry name" value="FAD-bd_PCMH_sub2"/>
</dbReference>
<evidence type="ECO:0000313" key="7">
    <source>
        <dbReference type="Proteomes" id="UP000036503"/>
    </source>
</evidence>
<dbReference type="GO" id="GO:0016491">
    <property type="term" value="F:oxidoreductase activity"/>
    <property type="evidence" value="ECO:0007669"/>
    <property type="project" value="UniProtKB-KW"/>
</dbReference>
<dbReference type="InterPro" id="IPR051914">
    <property type="entry name" value="FAD-linked_OxidoTrans_Type4"/>
</dbReference>
<dbReference type="AlphaFoldDB" id="A0A0J6WW86"/>
<comment type="caution">
    <text evidence="6">The sequence shown here is derived from an EMBL/GenBank/DDBJ whole genome shotgun (WGS) entry which is preliminary data.</text>
</comment>
<dbReference type="InterPro" id="IPR036318">
    <property type="entry name" value="FAD-bd_PCMH-like_sf"/>
</dbReference>
<reference evidence="6 7" key="1">
    <citation type="submission" date="2015-06" db="EMBL/GenBank/DDBJ databases">
        <title>Draft genome sequence of beer spoilage bacterium Megasphaera cerevisiae type strain 20462.</title>
        <authorList>
            <person name="Kutumbaka K."/>
            <person name="Pasmowitz J."/>
            <person name="Mategko J."/>
            <person name="Reyes D."/>
            <person name="Friedrich A."/>
            <person name="Han S."/>
            <person name="Martens-Habbena W."/>
            <person name="Neal-McKinney J."/>
            <person name="Janagama H.K."/>
            <person name="Nadala C."/>
            <person name="Samadpour M."/>
        </authorList>
    </citation>
    <scope>NUCLEOTIDE SEQUENCE [LARGE SCALE GENOMIC DNA]</scope>
    <source>
        <strain evidence="6 7">DSM 20462</strain>
    </source>
</reference>
<gene>
    <name evidence="6" type="ORF">AB840_07980</name>
</gene>
<dbReference type="InterPro" id="IPR016164">
    <property type="entry name" value="FAD-linked_Oxase-like_C"/>
</dbReference>
<dbReference type="Gene3D" id="3.30.70.2190">
    <property type="match status" value="1"/>
</dbReference>
<dbReference type="Proteomes" id="UP000036503">
    <property type="component" value="Unassembled WGS sequence"/>
</dbReference>
<dbReference type="FunCoup" id="A0A0J6WW86">
    <property type="interactions" value="354"/>
</dbReference>
<evidence type="ECO:0000259" key="5">
    <source>
        <dbReference type="PROSITE" id="PS51387"/>
    </source>
</evidence>
<dbReference type="STRING" id="39029.BSR42_07795"/>
<dbReference type="OrthoDB" id="9767256at2"/>
<evidence type="ECO:0000313" key="6">
    <source>
        <dbReference type="EMBL" id="KMO86478.1"/>
    </source>
</evidence>
<dbReference type="Pfam" id="PF02913">
    <property type="entry name" value="FAD-oxidase_C"/>
    <property type="match status" value="1"/>
</dbReference>
<dbReference type="InterPro" id="IPR016171">
    <property type="entry name" value="Vanillyl_alc_oxidase_C-sub2"/>
</dbReference>
<keyword evidence="3" id="KW-0274">FAD</keyword>
<evidence type="ECO:0000256" key="4">
    <source>
        <dbReference type="ARBA" id="ARBA00023002"/>
    </source>
</evidence>
<evidence type="ECO:0000256" key="1">
    <source>
        <dbReference type="ARBA" id="ARBA00001974"/>
    </source>
</evidence>
<dbReference type="SUPFAM" id="SSF55103">
    <property type="entry name" value="FAD-linked oxidases, C-terminal domain"/>
    <property type="match status" value="1"/>
</dbReference>
<dbReference type="PANTHER" id="PTHR42934:SF2">
    <property type="entry name" value="GLYCOLATE OXIDASE SUBUNIT GLCD"/>
    <property type="match status" value="1"/>
</dbReference>
<dbReference type="Gene3D" id="1.10.45.10">
    <property type="entry name" value="Vanillyl-alcohol Oxidase, Chain A, domain 4"/>
    <property type="match status" value="1"/>
</dbReference>
<dbReference type="InterPro" id="IPR016167">
    <property type="entry name" value="FAD-bd_PCMH_sub1"/>
</dbReference>
<dbReference type="EMBL" id="LEKT01000022">
    <property type="protein sequence ID" value="KMO86478.1"/>
    <property type="molecule type" value="Genomic_DNA"/>
</dbReference>
<dbReference type="Gene3D" id="3.30.43.10">
    <property type="entry name" value="Uridine Diphospho-n-acetylenolpyruvylglucosamine Reductase, domain 2"/>
    <property type="match status" value="1"/>
</dbReference>
<dbReference type="FunFam" id="1.10.45.10:FF:000001">
    <property type="entry name" value="D-lactate dehydrogenase mitochondrial"/>
    <property type="match status" value="1"/>
</dbReference>
<dbReference type="Gene3D" id="3.30.465.10">
    <property type="match status" value="1"/>
</dbReference>
<comment type="cofactor">
    <cofactor evidence="1">
        <name>FAD</name>
        <dbReference type="ChEBI" id="CHEBI:57692"/>
    </cofactor>
</comment>
<feature type="domain" description="FAD-binding PCMH-type" evidence="5">
    <location>
        <begin position="45"/>
        <end position="224"/>
    </location>
</feature>
<dbReference type="PROSITE" id="PS51387">
    <property type="entry name" value="FAD_PCMH"/>
    <property type="match status" value="1"/>
</dbReference>
<dbReference type="InterPro" id="IPR004113">
    <property type="entry name" value="FAD-bd_oxidored_4_C"/>
</dbReference>
<dbReference type="InterPro" id="IPR006094">
    <property type="entry name" value="Oxid_FAD_bind_N"/>
</dbReference>
<dbReference type="InterPro" id="IPR016166">
    <property type="entry name" value="FAD-bd_PCMH"/>
</dbReference>
<organism evidence="6 7">
    <name type="scientific">Megasphaera cerevisiae DSM 20462</name>
    <dbReference type="NCBI Taxonomy" id="1122219"/>
    <lineage>
        <taxon>Bacteria</taxon>
        <taxon>Bacillati</taxon>
        <taxon>Bacillota</taxon>
        <taxon>Negativicutes</taxon>
        <taxon>Veillonellales</taxon>
        <taxon>Veillonellaceae</taxon>
        <taxon>Megasphaera</taxon>
    </lineage>
</organism>
<dbReference type="Gene3D" id="3.30.70.2740">
    <property type="match status" value="1"/>
</dbReference>
<dbReference type="InParanoid" id="A0A0J6WW86"/>
<name>A0A0J6WW86_9FIRM</name>
<dbReference type="GO" id="GO:0071949">
    <property type="term" value="F:FAD binding"/>
    <property type="evidence" value="ECO:0007669"/>
    <property type="project" value="InterPro"/>
</dbReference>
<keyword evidence="7" id="KW-1185">Reference proteome</keyword>
<proteinExistence type="predicted"/>
<dbReference type="PANTHER" id="PTHR42934">
    <property type="entry name" value="GLYCOLATE OXIDASE SUBUNIT GLCD"/>
    <property type="match status" value="1"/>
</dbReference>
<dbReference type="SUPFAM" id="SSF56176">
    <property type="entry name" value="FAD-binding/transporter-associated domain-like"/>
    <property type="match status" value="1"/>
</dbReference>
<dbReference type="RefSeq" id="WP_048514308.1">
    <property type="nucleotide sequence ID" value="NZ_FUXD01000023.1"/>
</dbReference>
<keyword evidence="4" id="KW-0560">Oxidoreductase</keyword>
<sequence>MTKKFNPVTPELLAELKNVLGEKYVKTDDDHLVAYQTDEEGNSYYFHKPEVVVFPGSTEEVAAVVKLANAHLVPLTPRSAGSGVACGAIPVYRGIVIELERMNKILTFDAENMYATCQTGVMTGDLQAEARKHNLLYAGDPSSAESCQIGGNVANNAGGNKAVKYGTTRHQIYSLKVVTPTGDIVDVGARLQKCSTGLCLEQLIAGSEGILGIITEVTVKLRPLPPYSFNMVCVFKSDEEAFALPNKILKAGIDPTSIEFMDNEALVMTCKFLDMPMPHVDDGCDYVIVTVETFDEGDSDRKMEKLCDLAEANGAIDVLEADARIWKLRKQFAEAARNIDMMFQTEDFVVPLDKIADITKQIPELREKYDLYCVTVAHIGDGNIHVLPLNVKKLSPEAWFEKIKTFHRDLFPRVYALGGKMSGEHGIGYKKKEEFSLCTPAGEVNMIKAIKKALDPNGIMNPGKLVDVD</sequence>
<evidence type="ECO:0000256" key="3">
    <source>
        <dbReference type="ARBA" id="ARBA00022827"/>
    </source>
</evidence>
<dbReference type="Pfam" id="PF01565">
    <property type="entry name" value="FAD_binding_4"/>
    <property type="match status" value="1"/>
</dbReference>
<dbReference type="PATRIC" id="fig|1122219.3.peg.1280"/>
<keyword evidence="2" id="KW-0285">Flavoprotein</keyword>